<sequence length="95" mass="11172">MNEMWLMLIAFLSHDSRPTLRLPRVLADATARRLFIYLIEYNSLTRANVSYSKSLISALLLSNPKKCKRRIVMVTCIENTNLPHLRRWFINNEHA</sequence>
<protein>
    <submittedName>
        <fullName evidence="1">Uncharacterized protein</fullName>
    </submittedName>
</protein>
<dbReference type="EMBL" id="KZ613921">
    <property type="protein sequence ID" value="PMD49234.1"/>
    <property type="molecule type" value="Genomic_DNA"/>
</dbReference>
<proteinExistence type="predicted"/>
<keyword evidence="2" id="KW-1185">Reference proteome</keyword>
<dbReference type="Proteomes" id="UP000235371">
    <property type="component" value="Unassembled WGS sequence"/>
</dbReference>
<dbReference type="RefSeq" id="XP_024726138.1">
    <property type="nucleotide sequence ID" value="XM_024871680.1"/>
</dbReference>
<reference evidence="1 2" key="1">
    <citation type="submission" date="2016-04" db="EMBL/GenBank/DDBJ databases">
        <title>A degradative enzymes factory behind the ericoid mycorrhizal symbiosis.</title>
        <authorList>
            <consortium name="DOE Joint Genome Institute"/>
            <person name="Martino E."/>
            <person name="Morin E."/>
            <person name="Grelet G."/>
            <person name="Kuo A."/>
            <person name="Kohler A."/>
            <person name="Daghino S."/>
            <person name="Barry K."/>
            <person name="Choi C."/>
            <person name="Cichocki N."/>
            <person name="Clum A."/>
            <person name="Copeland A."/>
            <person name="Hainaut M."/>
            <person name="Haridas S."/>
            <person name="Labutti K."/>
            <person name="Lindquist E."/>
            <person name="Lipzen A."/>
            <person name="Khouja H.-R."/>
            <person name="Murat C."/>
            <person name="Ohm R."/>
            <person name="Olson A."/>
            <person name="Spatafora J."/>
            <person name="Veneault-Fourrey C."/>
            <person name="Henrissat B."/>
            <person name="Grigoriev I."/>
            <person name="Martin F."/>
            <person name="Perotto S."/>
        </authorList>
    </citation>
    <scope>NUCLEOTIDE SEQUENCE [LARGE SCALE GENOMIC DNA]</scope>
    <source>
        <strain evidence="1 2">E</strain>
    </source>
</reference>
<accession>A0A2J6SER1</accession>
<evidence type="ECO:0000313" key="2">
    <source>
        <dbReference type="Proteomes" id="UP000235371"/>
    </source>
</evidence>
<dbReference type="AlphaFoldDB" id="A0A2J6SER1"/>
<dbReference type="InParanoid" id="A0A2J6SER1"/>
<gene>
    <name evidence="1" type="ORF">K444DRAFT_295545</name>
</gene>
<dbReference type="GeneID" id="36579762"/>
<name>A0A2J6SER1_9HELO</name>
<evidence type="ECO:0000313" key="1">
    <source>
        <dbReference type="EMBL" id="PMD49234.1"/>
    </source>
</evidence>
<organism evidence="1 2">
    <name type="scientific">Hyaloscypha bicolor E</name>
    <dbReference type="NCBI Taxonomy" id="1095630"/>
    <lineage>
        <taxon>Eukaryota</taxon>
        <taxon>Fungi</taxon>
        <taxon>Dikarya</taxon>
        <taxon>Ascomycota</taxon>
        <taxon>Pezizomycotina</taxon>
        <taxon>Leotiomycetes</taxon>
        <taxon>Helotiales</taxon>
        <taxon>Hyaloscyphaceae</taxon>
        <taxon>Hyaloscypha</taxon>
        <taxon>Hyaloscypha bicolor</taxon>
    </lineage>
</organism>